<evidence type="ECO:0000313" key="5">
    <source>
        <dbReference type="Proteomes" id="UP001499933"/>
    </source>
</evidence>
<evidence type="ECO:0000313" key="4">
    <source>
        <dbReference type="EMBL" id="GAA1962751.1"/>
    </source>
</evidence>
<name>A0ABN2R3F6_9MICO</name>
<proteinExistence type="predicted"/>
<organism evidence="4 5">
    <name type="scientific">Microbacterium deminutum</name>
    <dbReference type="NCBI Taxonomy" id="344164"/>
    <lineage>
        <taxon>Bacteria</taxon>
        <taxon>Bacillati</taxon>
        <taxon>Actinomycetota</taxon>
        <taxon>Actinomycetes</taxon>
        <taxon>Micrococcales</taxon>
        <taxon>Microbacteriaceae</taxon>
        <taxon>Microbacterium</taxon>
    </lineage>
</organism>
<keyword evidence="2" id="KW-1133">Transmembrane helix</keyword>
<protein>
    <recommendedName>
        <fullName evidence="3">DUF2510 domain-containing protein</fullName>
    </recommendedName>
</protein>
<feature type="transmembrane region" description="Helical" evidence="2">
    <location>
        <begin position="107"/>
        <end position="134"/>
    </location>
</feature>
<dbReference type="Proteomes" id="UP001499933">
    <property type="component" value="Unassembled WGS sequence"/>
</dbReference>
<dbReference type="RefSeq" id="WP_344095458.1">
    <property type="nucleotide sequence ID" value="NZ_BAAAOG010000005.1"/>
</dbReference>
<keyword evidence="2" id="KW-0472">Membrane</keyword>
<feature type="domain" description="DUF2510" evidence="3">
    <location>
        <begin position="6"/>
        <end position="35"/>
    </location>
</feature>
<keyword evidence="2" id="KW-0812">Transmembrane</keyword>
<reference evidence="4 5" key="1">
    <citation type="journal article" date="2019" name="Int. J. Syst. Evol. Microbiol.">
        <title>The Global Catalogue of Microorganisms (GCM) 10K type strain sequencing project: providing services to taxonomists for standard genome sequencing and annotation.</title>
        <authorList>
            <consortium name="The Broad Institute Genomics Platform"/>
            <consortium name="The Broad Institute Genome Sequencing Center for Infectious Disease"/>
            <person name="Wu L."/>
            <person name="Ma J."/>
        </authorList>
    </citation>
    <scope>NUCLEOTIDE SEQUENCE [LARGE SCALE GENOMIC DNA]</scope>
    <source>
        <strain evidence="4 5">JCM 14901</strain>
    </source>
</reference>
<evidence type="ECO:0000256" key="2">
    <source>
        <dbReference type="SAM" id="Phobius"/>
    </source>
</evidence>
<dbReference type="InterPro" id="IPR018929">
    <property type="entry name" value="DUF2510"/>
</dbReference>
<dbReference type="SUPFAM" id="SSF54427">
    <property type="entry name" value="NTF2-like"/>
    <property type="match status" value="1"/>
</dbReference>
<comment type="caution">
    <text evidence="4">The sequence shown here is derived from an EMBL/GenBank/DDBJ whole genome shotgun (WGS) entry which is preliminary data.</text>
</comment>
<dbReference type="Pfam" id="PF10708">
    <property type="entry name" value="DUF2510"/>
    <property type="match status" value="1"/>
</dbReference>
<feature type="compositionally biased region" description="Low complexity" evidence="1">
    <location>
        <begin position="143"/>
        <end position="153"/>
    </location>
</feature>
<keyword evidence="5" id="KW-1185">Reference proteome</keyword>
<feature type="region of interest" description="Disordered" evidence="1">
    <location>
        <begin position="143"/>
        <end position="162"/>
    </location>
</feature>
<evidence type="ECO:0000259" key="3">
    <source>
        <dbReference type="Pfam" id="PF10708"/>
    </source>
</evidence>
<evidence type="ECO:0000256" key="1">
    <source>
        <dbReference type="SAM" id="MobiDB-lite"/>
    </source>
</evidence>
<dbReference type="InterPro" id="IPR032710">
    <property type="entry name" value="NTF2-like_dom_sf"/>
</dbReference>
<accession>A0ABN2R3F6</accession>
<gene>
    <name evidence="4" type="ORF">GCM10009776_26800</name>
</gene>
<dbReference type="EMBL" id="BAAAOG010000005">
    <property type="protein sequence ID" value="GAA1962751.1"/>
    <property type="molecule type" value="Genomic_DNA"/>
</dbReference>
<sequence>MTTTPPGWYDDGHGAMRWWDGANWTEHVATPDVEEPERQPTEATVPLYPGMAADAETMPLYPASGEAYPGGFAATPGVTYPGGYAGEYPTDGGAFIAATEPHKSRLWIVWVILGVVVLGIVIGFAVLIPLYFLALPSGGASSSQSPGGTSTAQPSDALPSNADEQAAVDTVELYDRAYQTVDCDAFLKATTEDFRTGIEVPDCDAFTTVAQDFTDATDDYLLTVTSIEQVGDSISVFTTESFTSIYDQDGNKTDQPQPYQADYEYVVVPVADGWAIDDFYSAD</sequence>